<organism evidence="2 3">
    <name type="scientific">Corchorus olitorius</name>
    <dbReference type="NCBI Taxonomy" id="93759"/>
    <lineage>
        <taxon>Eukaryota</taxon>
        <taxon>Viridiplantae</taxon>
        <taxon>Streptophyta</taxon>
        <taxon>Embryophyta</taxon>
        <taxon>Tracheophyta</taxon>
        <taxon>Spermatophyta</taxon>
        <taxon>Magnoliopsida</taxon>
        <taxon>eudicotyledons</taxon>
        <taxon>Gunneridae</taxon>
        <taxon>Pentapetalae</taxon>
        <taxon>rosids</taxon>
        <taxon>malvids</taxon>
        <taxon>Malvales</taxon>
        <taxon>Malvaceae</taxon>
        <taxon>Grewioideae</taxon>
        <taxon>Apeibeae</taxon>
        <taxon>Corchorus</taxon>
    </lineage>
</organism>
<feature type="compositionally biased region" description="Basic and acidic residues" evidence="1">
    <location>
        <begin position="106"/>
        <end position="125"/>
    </location>
</feature>
<name>A0A1R3JZ31_9ROSI</name>
<accession>A0A1R3JZ31</accession>
<gene>
    <name evidence="2" type="ORF">COLO4_12938</name>
</gene>
<proteinExistence type="predicted"/>
<evidence type="ECO:0000256" key="1">
    <source>
        <dbReference type="SAM" id="MobiDB-lite"/>
    </source>
</evidence>
<feature type="region of interest" description="Disordered" evidence="1">
    <location>
        <begin position="31"/>
        <end position="57"/>
    </location>
</feature>
<dbReference type="Proteomes" id="UP000187203">
    <property type="component" value="Unassembled WGS sequence"/>
</dbReference>
<keyword evidence="3" id="KW-1185">Reference proteome</keyword>
<dbReference type="EMBL" id="AWUE01014982">
    <property type="protein sequence ID" value="OMP00087.1"/>
    <property type="molecule type" value="Genomic_DNA"/>
</dbReference>
<evidence type="ECO:0000313" key="3">
    <source>
        <dbReference type="Proteomes" id="UP000187203"/>
    </source>
</evidence>
<evidence type="ECO:0000313" key="2">
    <source>
        <dbReference type="EMBL" id="OMP00087.1"/>
    </source>
</evidence>
<dbReference type="OrthoDB" id="10654079at2759"/>
<protein>
    <submittedName>
        <fullName evidence="2">Coenzyme F420-reducing hydrogenase, alpha subunit</fullName>
    </submittedName>
</protein>
<feature type="region of interest" description="Disordered" evidence="1">
    <location>
        <begin position="84"/>
        <end position="135"/>
    </location>
</feature>
<comment type="caution">
    <text evidence="2">The sequence shown here is derived from an EMBL/GenBank/DDBJ whole genome shotgun (WGS) entry which is preliminary data.</text>
</comment>
<reference evidence="3" key="1">
    <citation type="submission" date="2013-09" db="EMBL/GenBank/DDBJ databases">
        <title>Corchorus olitorius genome sequencing.</title>
        <authorList>
            <person name="Alam M."/>
            <person name="Haque M.S."/>
            <person name="Islam M.S."/>
            <person name="Emdad E.M."/>
            <person name="Islam M.M."/>
            <person name="Ahmed B."/>
            <person name="Halim A."/>
            <person name="Hossen Q.M.M."/>
            <person name="Hossain M.Z."/>
            <person name="Ahmed R."/>
            <person name="Khan M.M."/>
            <person name="Islam R."/>
            <person name="Rashid M.M."/>
            <person name="Khan S.A."/>
            <person name="Rahman M.S."/>
            <person name="Alam M."/>
            <person name="Yahiya A.S."/>
            <person name="Khan M.S."/>
            <person name="Azam M.S."/>
            <person name="Haque T."/>
            <person name="Lashkar M.Z.H."/>
            <person name="Akhand A.I."/>
            <person name="Morshed G."/>
            <person name="Roy S."/>
            <person name="Uddin K.S."/>
            <person name="Rabeya T."/>
            <person name="Hossain A.S."/>
            <person name="Chowdhury A."/>
            <person name="Snigdha A.R."/>
            <person name="Mortoza M.S."/>
            <person name="Matin S.A."/>
            <person name="Hoque S.M.E."/>
            <person name="Islam M.K."/>
            <person name="Roy D.K."/>
            <person name="Haider R."/>
            <person name="Moosa M.M."/>
            <person name="Elias S.M."/>
            <person name="Hasan A.M."/>
            <person name="Jahan S."/>
            <person name="Shafiuddin M."/>
            <person name="Mahmood N."/>
            <person name="Shommy N.S."/>
        </authorList>
    </citation>
    <scope>NUCLEOTIDE SEQUENCE [LARGE SCALE GENOMIC DNA]</scope>
    <source>
        <strain evidence="3">cv. O-4</strain>
    </source>
</reference>
<dbReference type="AlphaFoldDB" id="A0A1R3JZ31"/>
<sequence>MADQKGNLFAVLDDQESDDISKIIEDLKVEAPSSMPKKKGGGCCRGQLERSSRYAGKTPKPLEALKKAITRVVSAEEEFRRYYQQRRNFGRQEDHGDDGGATNNNDKPKPAEKEKAKEYDGRIEDLNQFPSLGTT</sequence>